<dbReference type="AlphaFoldDB" id="A0A0M2H410"/>
<evidence type="ECO:0000313" key="1">
    <source>
        <dbReference type="EMBL" id="KJL38525.1"/>
    </source>
</evidence>
<accession>A0A0M2H410</accession>
<dbReference type="Proteomes" id="UP000033956">
    <property type="component" value="Unassembled WGS sequence"/>
</dbReference>
<proteinExistence type="predicted"/>
<comment type="caution">
    <text evidence="1">The sequence shown here is derived from an EMBL/GenBank/DDBJ whole genome shotgun (WGS) entry which is preliminary data.</text>
</comment>
<dbReference type="RefSeq" id="WP_045276684.1">
    <property type="nucleotide sequence ID" value="NZ_BAAAUP010000003.1"/>
</dbReference>
<name>A0A0M2H410_9MICO</name>
<protein>
    <submittedName>
        <fullName evidence="1">Uncharacterized protein</fullName>
    </submittedName>
</protein>
<evidence type="ECO:0000313" key="2">
    <source>
        <dbReference type="Proteomes" id="UP000033956"/>
    </source>
</evidence>
<organism evidence="1 2">
    <name type="scientific">Microbacterium terrae</name>
    <dbReference type="NCBI Taxonomy" id="69369"/>
    <lineage>
        <taxon>Bacteria</taxon>
        <taxon>Bacillati</taxon>
        <taxon>Actinomycetota</taxon>
        <taxon>Actinomycetes</taxon>
        <taxon>Micrococcales</taxon>
        <taxon>Microbacteriaceae</taxon>
        <taxon>Microbacterium</taxon>
    </lineage>
</organism>
<gene>
    <name evidence="1" type="ORF">RS81_02799</name>
</gene>
<dbReference type="EMBL" id="JYIZ01000055">
    <property type="protein sequence ID" value="KJL38525.1"/>
    <property type="molecule type" value="Genomic_DNA"/>
</dbReference>
<keyword evidence="2" id="KW-1185">Reference proteome</keyword>
<dbReference type="OrthoDB" id="3340672at2"/>
<sequence length="273" mass="30608">MTWEDETELTRLEFDVRGRLVDAGIPIAAVTDVRHRAPDVAFSHLAVTPPDLTALLRQMAPRVVFVTSTPFDADDVESSDPELLAAAQRHSGDTFRLSVMWAVDGTLFAWVAVADWHDRLLAEAELSEYQAEGTDQVERELRTEPNGTAVQKLMEIVMASGEFRGATTNRRTAQVKIIMDAHPELVADLWFPNDFTRRSRAAAAVEVARHEEELDTDDTVLEQITMELAGGRPVNQQRLRVAEMLRASADGWALSESFVEKIRLRASERNSRR</sequence>
<dbReference type="STRING" id="92835.RS81_02799"/>
<reference evidence="1 2" key="1">
    <citation type="submission" date="2015-02" db="EMBL/GenBank/DDBJ databases">
        <title>Draft genome sequences of ten Microbacterium spp. with emphasis on heavy metal contaminated environments.</title>
        <authorList>
            <person name="Corretto E."/>
        </authorList>
    </citation>
    <scope>NUCLEOTIDE SEQUENCE [LARGE SCALE GENOMIC DNA]</scope>
    <source>
        <strain evidence="1 2">DSM 12510</strain>
    </source>
</reference>
<dbReference type="PATRIC" id="fig|92835.4.peg.2835"/>